<gene>
    <name evidence="3" type="ordered locus">Deide_1p00094</name>
</gene>
<protein>
    <recommendedName>
        <fullName evidence="5">Tetratricopeptide repeat protein</fullName>
    </recommendedName>
</protein>
<feature type="signal peptide" evidence="2">
    <location>
        <begin position="1"/>
        <end position="21"/>
    </location>
</feature>
<dbReference type="OrthoDB" id="9972171at2"/>
<keyword evidence="2" id="KW-0732">Signal</keyword>
<evidence type="ECO:0000256" key="1">
    <source>
        <dbReference type="SAM" id="MobiDB-lite"/>
    </source>
</evidence>
<keyword evidence="3" id="KW-0614">Plasmid</keyword>
<proteinExistence type="predicted"/>
<dbReference type="Proteomes" id="UP000002208">
    <property type="component" value="Plasmid 1"/>
</dbReference>
<evidence type="ECO:0008006" key="5">
    <source>
        <dbReference type="Google" id="ProtNLM"/>
    </source>
</evidence>
<dbReference type="KEGG" id="ddr:Deide_1p00094"/>
<dbReference type="EMBL" id="CP001115">
    <property type="protein sequence ID" value="ACO47401.1"/>
    <property type="molecule type" value="Genomic_DNA"/>
</dbReference>
<evidence type="ECO:0000313" key="4">
    <source>
        <dbReference type="Proteomes" id="UP000002208"/>
    </source>
</evidence>
<dbReference type="RefSeq" id="WP_012694526.1">
    <property type="nucleotide sequence ID" value="NC_012527.1"/>
</dbReference>
<feature type="compositionally biased region" description="Low complexity" evidence="1">
    <location>
        <begin position="141"/>
        <end position="152"/>
    </location>
</feature>
<accession>C1D1W2</accession>
<keyword evidence="4" id="KW-1185">Reference proteome</keyword>
<name>C1D1W2_DEIDV</name>
<evidence type="ECO:0000313" key="3">
    <source>
        <dbReference type="EMBL" id="ACO47401.1"/>
    </source>
</evidence>
<organism evidence="3 4">
    <name type="scientific">Deinococcus deserti (strain DSM 17065 / CIP 109153 / LMG 22923 / VCD115)</name>
    <dbReference type="NCBI Taxonomy" id="546414"/>
    <lineage>
        <taxon>Bacteria</taxon>
        <taxon>Thermotogati</taxon>
        <taxon>Deinococcota</taxon>
        <taxon>Deinococci</taxon>
        <taxon>Deinococcales</taxon>
        <taxon>Deinococcaceae</taxon>
        <taxon>Deinococcus</taxon>
    </lineage>
</organism>
<feature type="region of interest" description="Disordered" evidence="1">
    <location>
        <begin position="141"/>
        <end position="171"/>
    </location>
</feature>
<reference evidence="3 4" key="1">
    <citation type="journal article" date="2009" name="PLoS Genet.">
        <title>Alliance of proteomics and genomics to unravel the specificities of Sahara bacterium Deinococcus deserti.</title>
        <authorList>
            <person name="de Groot A."/>
            <person name="Dulermo R."/>
            <person name="Ortet P."/>
            <person name="Blanchard L."/>
            <person name="Guerin P."/>
            <person name="Fernandez B."/>
            <person name="Vacherie B."/>
            <person name="Dossat C."/>
            <person name="Jolivet E."/>
            <person name="Siguier P."/>
            <person name="Chandler M."/>
            <person name="Barakat M."/>
            <person name="Dedieu A."/>
            <person name="Barbe V."/>
            <person name="Heulin T."/>
            <person name="Sommer S."/>
            <person name="Achouak W."/>
            <person name="Armengaud J."/>
        </authorList>
    </citation>
    <scope>NUCLEOTIDE SEQUENCE [LARGE SCALE GENOMIC DNA]</scope>
    <source>
        <strain evidence="4">DSM 17065 / CIP 109153 / LMG 22923 / VCD115</strain>
        <plasmid evidence="4">pDeide1</plasmid>
    </source>
</reference>
<feature type="chain" id="PRO_5002905624" description="Tetratricopeptide repeat protein" evidence="2">
    <location>
        <begin position="22"/>
        <end position="397"/>
    </location>
</feature>
<dbReference type="AlphaFoldDB" id="C1D1W2"/>
<geneLocation type="plasmid" evidence="4">
    <name>pDeide1</name>
</geneLocation>
<dbReference type="HOGENOM" id="CLU_693923_0_0_0"/>
<evidence type="ECO:0000256" key="2">
    <source>
        <dbReference type="SAM" id="SignalP"/>
    </source>
</evidence>
<sequence length="397" mass="42713">MKRLLFLLCLTLPLSSAPLAAAQASAVNDPKLTHAFRTALLDAERVWLSTNPDRSFLSVGNDLEYALGWLKSGKYVEAMTPLGLIGAKGADDPFVHLFTAFALAGQGKAHEAQGALANAVRRLPALQAYTPTITAYVRAAASPAPSQDAPKPATQPVGPQPSSPLNASTVKSMGAALNEAERLWKATRPSTGMFSTNWHVEQILYNLRNQNPEGAKIQIDAARSALKQTAQSETDRAFLDLLDAFAAAQRGQRTLVGQALSALATSPHSTGLKPLTEFLRTYQPPKAAPAPVKTPDAKPGGPLMGGSYSCWLERPGINGTRNDVPRGTLTLKTNGTYTYMGKGGTYRYNAQTGLLVFTSGFFTNPVPERTTFIKHPRTAQIDIHWAYANDWSCGMNY</sequence>